<dbReference type="Gene3D" id="3.20.20.70">
    <property type="entry name" value="Aldolase class I"/>
    <property type="match status" value="1"/>
</dbReference>
<dbReference type="PANTHER" id="PTHR42880:SF1">
    <property type="entry name" value="ISOPROPYLMALATE_HOMOCITRATE_CITRAMALATE SYNTHASE FAMILY PROTEIN"/>
    <property type="match status" value="1"/>
</dbReference>
<gene>
    <name evidence="4" type="ORF">D4A47_02675</name>
</gene>
<dbReference type="RefSeq" id="WP_121586123.1">
    <property type="nucleotide sequence ID" value="NZ_RCHT01000002.1"/>
</dbReference>
<protein>
    <submittedName>
        <fullName evidence="4">2-isopropylmalate synthase</fullName>
    </submittedName>
</protein>
<dbReference type="SUPFAM" id="SSF51569">
    <property type="entry name" value="Aldolase"/>
    <property type="match status" value="1"/>
</dbReference>
<organism evidence="4 5">
    <name type="scientific">Anaerotruncus massiliensis</name>
    <name type="common">ex Liu et al. 2021</name>
    <dbReference type="NCBI Taxonomy" id="2321404"/>
    <lineage>
        <taxon>Bacteria</taxon>
        <taxon>Bacillati</taxon>
        <taxon>Bacillota</taxon>
        <taxon>Clostridia</taxon>
        <taxon>Eubacteriales</taxon>
        <taxon>Oscillospiraceae</taxon>
        <taxon>Anaerotruncus</taxon>
    </lineage>
</organism>
<dbReference type="Gene3D" id="1.10.238.260">
    <property type="match status" value="1"/>
</dbReference>
<keyword evidence="1 2" id="KW-0808">Transferase</keyword>
<dbReference type="GO" id="GO:0019752">
    <property type="term" value="P:carboxylic acid metabolic process"/>
    <property type="evidence" value="ECO:0007669"/>
    <property type="project" value="InterPro"/>
</dbReference>
<dbReference type="GO" id="GO:0046912">
    <property type="term" value="F:acyltransferase activity, acyl groups converted into alkyl on transfer"/>
    <property type="evidence" value="ECO:0007669"/>
    <property type="project" value="InterPro"/>
</dbReference>
<sequence length="401" mass="44077">MDTRLWKNENYWVSGYNFDPETVAGHHISDNLKIHDATLRDGEQTPGVVLRKEEKVRIAQLLDEAGVQRIEAGMPAVSDEDKLAIAEIKRRGLKAEIFGFVRALESDLILCKECGVDGIVLEVPIGRPKLELQFKWDIRRVIDSSVASIRKARELDLKVIYFPYDTTRADEDDLDLLLDSLRGDARPDAIGLVDTMGCALPGAVATMMRYIRERTGGLPIEIHTHNDFGLAVASTLQAVLCGADTVHCCVNGLGERTGNCSLEEIVCVIQILLGKDLGIDLSKLQGLSDYVADKSGIPVMRNKPIVGKDIFARESGIGADTLFSAPLAMFALNPAFLGKQPRLILGKKSGMLSIGKKLELLGVTLDDDRKRALLGDVKALGIQKERALTDEEFLALLRNYQ</sequence>
<reference evidence="4 5" key="1">
    <citation type="submission" date="2018-10" db="EMBL/GenBank/DDBJ databases">
        <title>Anaerotruncus faecis sp. nov., isolated from human feces.</title>
        <authorList>
            <person name="Wang Y.-J."/>
        </authorList>
    </citation>
    <scope>NUCLEOTIDE SEQUENCE [LARGE SCALE GENOMIC DNA]</scope>
    <source>
        <strain evidence="4 5">22A2-44</strain>
    </source>
</reference>
<dbReference type="InterPro" id="IPR002034">
    <property type="entry name" value="AIPM/Hcit_synth_CS"/>
</dbReference>
<comment type="caution">
    <text evidence="4">The sequence shown here is derived from an EMBL/GenBank/DDBJ whole genome shotgun (WGS) entry which is preliminary data.</text>
</comment>
<dbReference type="Pfam" id="PF00682">
    <property type="entry name" value="HMGL-like"/>
    <property type="match status" value="1"/>
</dbReference>
<keyword evidence="5" id="KW-1185">Reference proteome</keyword>
<dbReference type="Proteomes" id="UP000276301">
    <property type="component" value="Unassembled WGS sequence"/>
</dbReference>
<evidence type="ECO:0000256" key="2">
    <source>
        <dbReference type="RuleBase" id="RU003523"/>
    </source>
</evidence>
<dbReference type="PROSITE" id="PS50991">
    <property type="entry name" value="PYR_CT"/>
    <property type="match status" value="1"/>
</dbReference>
<dbReference type="PANTHER" id="PTHR42880">
    <property type="entry name" value="HOMOCITRATE SYNTHASE"/>
    <property type="match status" value="1"/>
</dbReference>
<name>A0A498CXR6_9FIRM</name>
<feature type="domain" description="Pyruvate carboxyltransferase" evidence="3">
    <location>
        <begin position="32"/>
        <end position="285"/>
    </location>
</feature>
<evidence type="ECO:0000256" key="1">
    <source>
        <dbReference type="ARBA" id="ARBA00022679"/>
    </source>
</evidence>
<comment type="similarity">
    <text evidence="2">Belongs to the alpha-IPM synthase/homocitrate synthase family.</text>
</comment>
<dbReference type="InterPro" id="IPR000891">
    <property type="entry name" value="PYR_CT"/>
</dbReference>
<dbReference type="InterPro" id="IPR054691">
    <property type="entry name" value="LeuA/HCS_post-cat"/>
</dbReference>
<dbReference type="InterPro" id="IPR013785">
    <property type="entry name" value="Aldolase_TIM"/>
</dbReference>
<dbReference type="PROSITE" id="PS00816">
    <property type="entry name" value="AIPM_HOMOCIT_SYNTH_2"/>
    <property type="match status" value="1"/>
</dbReference>
<dbReference type="PROSITE" id="PS00815">
    <property type="entry name" value="AIPM_HOMOCIT_SYNTH_1"/>
    <property type="match status" value="1"/>
</dbReference>
<dbReference type="AlphaFoldDB" id="A0A498CXR6"/>
<accession>A0A498CXR6</accession>
<evidence type="ECO:0000259" key="3">
    <source>
        <dbReference type="PROSITE" id="PS50991"/>
    </source>
</evidence>
<evidence type="ECO:0000313" key="5">
    <source>
        <dbReference type="Proteomes" id="UP000276301"/>
    </source>
</evidence>
<dbReference type="Pfam" id="PF22617">
    <property type="entry name" value="HCS_D2"/>
    <property type="match status" value="1"/>
</dbReference>
<dbReference type="EMBL" id="RCHT01000002">
    <property type="protein sequence ID" value="RLL13912.1"/>
    <property type="molecule type" value="Genomic_DNA"/>
</dbReference>
<evidence type="ECO:0000313" key="4">
    <source>
        <dbReference type="EMBL" id="RLL13912.1"/>
    </source>
</evidence>
<proteinExistence type="inferred from homology"/>